<accession>A0ABS6S3V1</accession>
<organism evidence="4 5">
    <name type="scientific">Candidatus Magnetobacterium casense</name>
    <dbReference type="NCBI Taxonomy" id="1455061"/>
    <lineage>
        <taxon>Bacteria</taxon>
        <taxon>Pseudomonadati</taxon>
        <taxon>Nitrospirota</taxon>
        <taxon>Thermodesulfovibrionia</taxon>
        <taxon>Thermodesulfovibrionales</taxon>
        <taxon>Candidatus Magnetobacteriaceae</taxon>
        <taxon>Candidatus Magnetobacterium</taxon>
    </lineage>
</organism>
<evidence type="ECO:0000313" key="4">
    <source>
        <dbReference type="EMBL" id="MBV6343044.1"/>
    </source>
</evidence>
<dbReference type="Pfam" id="PF00437">
    <property type="entry name" value="T2SSE"/>
    <property type="match status" value="1"/>
</dbReference>
<keyword evidence="2" id="KW-0067">ATP-binding</keyword>
<evidence type="ECO:0000259" key="3">
    <source>
        <dbReference type="Pfam" id="PF00437"/>
    </source>
</evidence>
<gene>
    <name evidence="4" type="primary">tadA</name>
    <name evidence="4" type="ORF">HWQ67_15800</name>
</gene>
<feature type="domain" description="Bacterial type II secretion system protein E" evidence="3">
    <location>
        <begin position="268"/>
        <end position="439"/>
    </location>
</feature>
<dbReference type="RefSeq" id="WP_218253650.1">
    <property type="nucleotide sequence ID" value="NZ_JABXWD010000425.1"/>
</dbReference>
<keyword evidence="1" id="KW-0547">Nucleotide-binding</keyword>
<evidence type="ECO:0000313" key="5">
    <source>
        <dbReference type="Proteomes" id="UP001196980"/>
    </source>
</evidence>
<evidence type="ECO:0000256" key="1">
    <source>
        <dbReference type="ARBA" id="ARBA00022741"/>
    </source>
</evidence>
<sequence length="455" mass="51777">MAAVQGRKKIGEALIQAGLITQAQLQRALNHQATLKAIGERPLLGNVLVELNILTVNQLLAATQRYDFKLPFCEYLLMDNKVTKEQVYQALAVQEANPTRRLGDILVKDLKIISHETLLRTLAKQYNVARIKPDVSEVEPDVFFAFTDKMLLEKQCIPYKKFVADQGMVICQCLVADIKRRDLQKLTDEVSRVLRTQITAETKGAEKITVTVEYALADLDEIMSFIPHAYENKEAISFSKKIKVDTMEREETLNIGRKFYSTNTNLNIFMQIMMKAIDLGASDIHFEPMKDKLRVRFRIDGVLIPQPDLPKALNSHFIRGLKNFFRFKDSHLRNVVVDDRKRVFYEDKGIETDLRISILPTVFGDKMVIRVLIQSDVIPTFEKLGMFKNLMLKYQMVCSMSSGIVIVTGPTGSGKTTTLFATLDYLNDESINILTLEDPPRVPDPWSESGQGLRR</sequence>
<name>A0ABS6S3V1_9BACT</name>
<dbReference type="PANTHER" id="PTHR30258">
    <property type="entry name" value="TYPE II SECRETION SYSTEM PROTEIN GSPE-RELATED"/>
    <property type="match status" value="1"/>
</dbReference>
<evidence type="ECO:0000256" key="2">
    <source>
        <dbReference type="ARBA" id="ARBA00022840"/>
    </source>
</evidence>
<dbReference type="EMBL" id="JABXWD010000425">
    <property type="protein sequence ID" value="MBV6343044.1"/>
    <property type="molecule type" value="Genomic_DNA"/>
</dbReference>
<dbReference type="InterPro" id="IPR001482">
    <property type="entry name" value="T2SS/T4SS_dom"/>
</dbReference>
<protein>
    <submittedName>
        <fullName evidence="4">Flp pilus assembly complex ATPase component TadA</fullName>
    </submittedName>
</protein>
<reference evidence="4 5" key="1">
    <citation type="journal article" date="2020" name="J Geophys Res Biogeosci">
        <title>Magnetotaxis as an Adaptation to Enable Bacterial Shuttling of Microbial Sulfur and Sulfur Cycling Across Aquatic Oxic#Anoxic Interfaces.</title>
        <authorList>
            <person name="Li J."/>
            <person name="Liu P."/>
            <person name="Wang J."/>
            <person name="Roberts A.P."/>
            <person name="Pan Y."/>
        </authorList>
    </citation>
    <scope>NUCLEOTIDE SEQUENCE [LARGE SCALE GENOMIC DNA]</scope>
    <source>
        <strain evidence="4 5">MYR-1_YQ</strain>
    </source>
</reference>
<comment type="caution">
    <text evidence="4">The sequence shown here is derived from an EMBL/GenBank/DDBJ whole genome shotgun (WGS) entry which is preliminary data.</text>
</comment>
<keyword evidence="5" id="KW-1185">Reference proteome</keyword>
<dbReference type="Proteomes" id="UP001196980">
    <property type="component" value="Unassembled WGS sequence"/>
</dbReference>
<proteinExistence type="predicted"/>
<dbReference type="PANTHER" id="PTHR30258:SF3">
    <property type="entry name" value="SLL1921 PROTEIN"/>
    <property type="match status" value="1"/>
</dbReference>